<proteinExistence type="predicted"/>
<evidence type="ECO:0000313" key="2">
    <source>
        <dbReference type="Proteomes" id="UP001497516"/>
    </source>
</evidence>
<dbReference type="EMBL" id="OZ034822">
    <property type="protein sequence ID" value="CAL1411717.1"/>
    <property type="molecule type" value="Genomic_DNA"/>
</dbReference>
<protein>
    <submittedName>
        <fullName evidence="1">Uncharacterized protein</fullName>
    </submittedName>
</protein>
<accession>A0AAV2GN70</accession>
<sequence>MAKNTSSIVDLETQMAEVQLKLDTQYQDLKEAICALAATTKDNIDTLAASIARVRQSCWFPRRRMPIQIISPSTNTFVTSSVGRRLSITIPALSFLPSSG</sequence>
<gene>
    <name evidence="1" type="ORF">LTRI10_LOCUS51057</name>
</gene>
<dbReference type="Proteomes" id="UP001497516">
    <property type="component" value="Chromosome 9"/>
</dbReference>
<name>A0AAV2GN70_9ROSI</name>
<evidence type="ECO:0000313" key="1">
    <source>
        <dbReference type="EMBL" id="CAL1411717.1"/>
    </source>
</evidence>
<organism evidence="1 2">
    <name type="scientific">Linum trigynum</name>
    <dbReference type="NCBI Taxonomy" id="586398"/>
    <lineage>
        <taxon>Eukaryota</taxon>
        <taxon>Viridiplantae</taxon>
        <taxon>Streptophyta</taxon>
        <taxon>Embryophyta</taxon>
        <taxon>Tracheophyta</taxon>
        <taxon>Spermatophyta</taxon>
        <taxon>Magnoliopsida</taxon>
        <taxon>eudicotyledons</taxon>
        <taxon>Gunneridae</taxon>
        <taxon>Pentapetalae</taxon>
        <taxon>rosids</taxon>
        <taxon>fabids</taxon>
        <taxon>Malpighiales</taxon>
        <taxon>Linaceae</taxon>
        <taxon>Linum</taxon>
    </lineage>
</organism>
<keyword evidence="2" id="KW-1185">Reference proteome</keyword>
<dbReference type="AlphaFoldDB" id="A0AAV2GN70"/>
<reference evidence="1 2" key="1">
    <citation type="submission" date="2024-04" db="EMBL/GenBank/DDBJ databases">
        <authorList>
            <person name="Fracassetti M."/>
        </authorList>
    </citation>
    <scope>NUCLEOTIDE SEQUENCE [LARGE SCALE GENOMIC DNA]</scope>
</reference>